<evidence type="ECO:0000313" key="1">
    <source>
        <dbReference type="EMBL" id="UQC88277.1"/>
    </source>
</evidence>
<dbReference type="GeneID" id="73347747"/>
<organism evidence="1 2">
    <name type="scientific">Colletotrichum lupini</name>
    <dbReference type="NCBI Taxonomy" id="145971"/>
    <lineage>
        <taxon>Eukaryota</taxon>
        <taxon>Fungi</taxon>
        <taxon>Dikarya</taxon>
        <taxon>Ascomycota</taxon>
        <taxon>Pezizomycotina</taxon>
        <taxon>Sordariomycetes</taxon>
        <taxon>Hypocreomycetidae</taxon>
        <taxon>Glomerellales</taxon>
        <taxon>Glomerellaceae</taxon>
        <taxon>Colletotrichum</taxon>
        <taxon>Colletotrichum acutatum species complex</taxon>
    </lineage>
</organism>
<dbReference type="EMBL" id="CP019479">
    <property type="protein sequence ID" value="UQC88277.1"/>
    <property type="molecule type" value="Genomic_DNA"/>
</dbReference>
<reference evidence="1" key="1">
    <citation type="journal article" date="2021" name="Mol. Plant Microbe Interact.">
        <title>Complete Genome Sequence of the Plant-Pathogenic Fungus Colletotrichum lupini.</title>
        <authorList>
            <person name="Baroncelli R."/>
            <person name="Pensec F."/>
            <person name="Da Lio D."/>
            <person name="Boufleur T."/>
            <person name="Vicente I."/>
            <person name="Sarrocco S."/>
            <person name="Picot A."/>
            <person name="Baraldi E."/>
            <person name="Sukno S."/>
            <person name="Thon M."/>
            <person name="Le Floch G."/>
        </authorList>
    </citation>
    <scope>NUCLEOTIDE SEQUENCE</scope>
    <source>
        <strain evidence="1">IMI 504893</strain>
    </source>
</reference>
<protein>
    <submittedName>
        <fullName evidence="1">Uncharacterized protein</fullName>
    </submittedName>
</protein>
<dbReference type="KEGG" id="clup:CLUP02_13800"/>
<dbReference type="AlphaFoldDB" id="A0A9Q8T4X0"/>
<dbReference type="Proteomes" id="UP000830671">
    <property type="component" value="Chromosome 7"/>
</dbReference>
<accession>A0A9Q8T4X0</accession>
<name>A0A9Q8T4X0_9PEZI</name>
<gene>
    <name evidence="1" type="ORF">CLUP02_13800</name>
</gene>
<dbReference type="RefSeq" id="XP_049149883.1">
    <property type="nucleotide sequence ID" value="XM_049292737.1"/>
</dbReference>
<sequence>MGYLPPPGCPFASPYKAVEATGNLGSLAEKVFLTSLIISAFGSDDETGLNTYAAGLRSSTSLVTAPDQGALVNSKLSNVHNPTTIATNIAASICNQPPRDDLNFRKQFHYPSTSSLVLLPLG</sequence>
<evidence type="ECO:0000313" key="2">
    <source>
        <dbReference type="Proteomes" id="UP000830671"/>
    </source>
</evidence>
<proteinExistence type="predicted"/>
<keyword evidence="2" id="KW-1185">Reference proteome</keyword>